<evidence type="ECO:0000313" key="1">
    <source>
        <dbReference type="EMBL" id="KAF9887164.1"/>
    </source>
</evidence>
<sequence>MDDSLRNLKHDGIELERMVTQKMIEDCKLDACVDVLLEGLAKIQGLKPWRDLPDPATFGSNNSEGYQKITSQLREHLDHLLPGYLHDKDGSNIIYRKTFKDRLERRWKLRATSMVATKDKASDSFEDALLNMLTEREYQKRTENVQPHSIPTPLEEVNAYCQLRQYIEGETESASFACGGTILIDSTTSDAPLEKSSPQPILPASSFSQIYSGPLGLFRKHVDTPRSENQIGSLVVCLPSRFKGGMLIIQHNRQLLEFDWSPQSESAIQWVAFYSDCEHEIQTVTDGNRITLTYNLYVSEPVGSIHPQDGIVLPQSLPLHGFLKDLMCDPRFMSQGGVLGVYCSHAYPHASEIANMQLPRGLKGADLVLYTVLQSLGIEVDIRPVLEYCGEYGSQNLDLGIKGIVRANKRHYFSSWDYYDSYYWRTYMSAGIDRYWKLLLMSRRVRGMRDLTEVARREGVAIHGWYANEGARVGTKCESYVTADRGQEEGLDDVSQDVWPAWYLPGIVWINEPKHEEMALSQISFGNEAAVGTRYSCAAILAVIPPFDERPVVSAIQ</sequence>
<dbReference type="EMBL" id="VCAU01000065">
    <property type="protein sequence ID" value="KAF9887164.1"/>
    <property type="molecule type" value="Genomic_DNA"/>
</dbReference>
<evidence type="ECO:0008006" key="3">
    <source>
        <dbReference type="Google" id="ProtNLM"/>
    </source>
</evidence>
<dbReference type="Gene3D" id="2.60.120.620">
    <property type="entry name" value="q2cbj1_9rhob like domain"/>
    <property type="match status" value="1"/>
</dbReference>
<proteinExistence type="predicted"/>
<reference evidence="1" key="2">
    <citation type="submission" date="2020-02" db="EMBL/GenBank/DDBJ databases">
        <authorList>
            <person name="Gilchrist C.L.M."/>
            <person name="Chooi Y.-H."/>
        </authorList>
    </citation>
    <scope>NUCLEOTIDE SEQUENCE</scope>
    <source>
        <strain evidence="1">MST-FP2251</strain>
    </source>
</reference>
<name>A0AAD4CIG0_ASPNN</name>
<organism evidence="1 2">
    <name type="scientific">Aspergillus nanangensis</name>
    <dbReference type="NCBI Taxonomy" id="2582783"/>
    <lineage>
        <taxon>Eukaryota</taxon>
        <taxon>Fungi</taxon>
        <taxon>Dikarya</taxon>
        <taxon>Ascomycota</taxon>
        <taxon>Pezizomycotina</taxon>
        <taxon>Eurotiomycetes</taxon>
        <taxon>Eurotiomycetidae</taxon>
        <taxon>Eurotiales</taxon>
        <taxon>Aspergillaceae</taxon>
        <taxon>Aspergillus</taxon>
        <taxon>Aspergillus subgen. Circumdati</taxon>
    </lineage>
</organism>
<evidence type="ECO:0000313" key="2">
    <source>
        <dbReference type="Proteomes" id="UP001194746"/>
    </source>
</evidence>
<dbReference type="PANTHER" id="PTHR33099:SF14">
    <property type="entry name" value="PROLYL 4-HYDROXYLASE ALPHA SUBUNIT FE(2+) 2OG DIOXYGENASE DOMAIN-CONTAINING PROTEIN"/>
    <property type="match status" value="1"/>
</dbReference>
<comment type="caution">
    <text evidence="1">The sequence shown here is derived from an EMBL/GenBank/DDBJ whole genome shotgun (WGS) entry which is preliminary data.</text>
</comment>
<reference evidence="1" key="1">
    <citation type="journal article" date="2019" name="Beilstein J. Org. Chem.">
        <title>Nanangenines: drimane sesquiterpenoids as the dominant metabolite cohort of a novel Australian fungus, Aspergillus nanangensis.</title>
        <authorList>
            <person name="Lacey H.J."/>
            <person name="Gilchrist C.L.M."/>
            <person name="Crombie A."/>
            <person name="Kalaitzis J.A."/>
            <person name="Vuong D."/>
            <person name="Rutledge P.J."/>
            <person name="Turner P."/>
            <person name="Pitt J.I."/>
            <person name="Lacey E."/>
            <person name="Chooi Y.H."/>
            <person name="Piggott A.M."/>
        </authorList>
    </citation>
    <scope>NUCLEOTIDE SEQUENCE</scope>
    <source>
        <strain evidence="1">MST-FP2251</strain>
    </source>
</reference>
<dbReference type="Proteomes" id="UP001194746">
    <property type="component" value="Unassembled WGS sequence"/>
</dbReference>
<protein>
    <recommendedName>
        <fullName evidence="3">Prolyl 4-hydroxylase alpha subunit Fe(2+) 2OG dioxygenase domain-containing protein</fullName>
    </recommendedName>
</protein>
<accession>A0AAD4CIG0</accession>
<gene>
    <name evidence="1" type="ORF">FE257_010418</name>
</gene>
<dbReference type="PANTHER" id="PTHR33099">
    <property type="entry name" value="FE2OG DIOXYGENASE DOMAIN-CONTAINING PROTEIN"/>
    <property type="match status" value="1"/>
</dbReference>
<dbReference type="AlphaFoldDB" id="A0AAD4CIG0"/>
<keyword evidence="2" id="KW-1185">Reference proteome</keyword>